<evidence type="ECO:0000313" key="2">
    <source>
        <dbReference type="EMBL" id="TLS66254.1"/>
    </source>
</evidence>
<sequence length="229" mass="25849">MIRMIVWMMVCGLAAALSPPLWAAPVADRDMLSAIKSMESPAEDMFDAIAGKDMQQLNRLFDALAASMATLNRSRTDLSDEQERNIAMLNSWFDIVALEMQEMDDFPALASAINQFTAQMIISMPAEHAYEKNVAWMDYLGRELLLLNQYPSDSSNRTALQRARKRDLQANWLEISAMMNTTPQGAQLVAKADPVIHGLMAESSAVKMMVLVRSELEWVDQIEHYFHMD</sequence>
<feature type="chain" id="PRO_5024366406" evidence="1">
    <location>
        <begin position="24"/>
        <end position="229"/>
    </location>
</feature>
<name>A0A5R9GSN4_9PROT</name>
<organism evidence="2 3">
    <name type="scientific">Mariprofundus erugo</name>
    <dbReference type="NCBI Taxonomy" id="2528639"/>
    <lineage>
        <taxon>Bacteria</taxon>
        <taxon>Pseudomonadati</taxon>
        <taxon>Pseudomonadota</taxon>
        <taxon>Candidatius Mariprofundia</taxon>
        <taxon>Mariprofundales</taxon>
        <taxon>Mariprofundaceae</taxon>
        <taxon>Mariprofundus</taxon>
    </lineage>
</organism>
<evidence type="ECO:0000256" key="1">
    <source>
        <dbReference type="SAM" id="SignalP"/>
    </source>
</evidence>
<keyword evidence="3" id="KW-1185">Reference proteome</keyword>
<dbReference type="RefSeq" id="WP_138239785.1">
    <property type="nucleotide sequence ID" value="NZ_VBRY01000010.1"/>
</dbReference>
<accession>A0A5R9GSN4</accession>
<comment type="caution">
    <text evidence="2">The sequence shown here is derived from an EMBL/GenBank/DDBJ whole genome shotgun (WGS) entry which is preliminary data.</text>
</comment>
<proteinExistence type="predicted"/>
<dbReference type="Proteomes" id="UP000306585">
    <property type="component" value="Unassembled WGS sequence"/>
</dbReference>
<protein>
    <submittedName>
        <fullName evidence="2">Uncharacterized protein</fullName>
    </submittedName>
</protein>
<reference evidence="2 3" key="1">
    <citation type="journal article" date="2019" name="Appl. Environ. Microbiol.">
        <title>Environmental Evidence and Genomic Insight of Iron-oxidizing Bacteria Preference Towards More Corrosion Resistant Stainless Steel at Higher Salinities.</title>
        <authorList>
            <person name="Garrison C.E."/>
            <person name="Price K.A."/>
            <person name="Field E.K."/>
        </authorList>
    </citation>
    <scope>NUCLEOTIDE SEQUENCE [LARGE SCALE GENOMIC DNA]</scope>
    <source>
        <strain evidence="2 3">P3</strain>
    </source>
</reference>
<evidence type="ECO:0000313" key="3">
    <source>
        <dbReference type="Proteomes" id="UP000306585"/>
    </source>
</evidence>
<keyword evidence="1" id="KW-0732">Signal</keyword>
<dbReference type="AlphaFoldDB" id="A0A5R9GSN4"/>
<gene>
    <name evidence="2" type="ORF">FEF65_10555</name>
</gene>
<dbReference type="EMBL" id="VBRY01000010">
    <property type="protein sequence ID" value="TLS66254.1"/>
    <property type="molecule type" value="Genomic_DNA"/>
</dbReference>
<feature type="signal peptide" evidence="1">
    <location>
        <begin position="1"/>
        <end position="23"/>
    </location>
</feature>